<protein>
    <recommendedName>
        <fullName evidence="3">Lipoprotein</fullName>
    </recommendedName>
</protein>
<organism evidence="1 2">
    <name type="scientific">Pseudorhizobium endolithicum</name>
    <dbReference type="NCBI Taxonomy" id="1191678"/>
    <lineage>
        <taxon>Bacteria</taxon>
        <taxon>Pseudomonadati</taxon>
        <taxon>Pseudomonadota</taxon>
        <taxon>Alphaproteobacteria</taxon>
        <taxon>Hyphomicrobiales</taxon>
        <taxon>Rhizobiaceae</taxon>
        <taxon>Rhizobium/Agrobacterium group</taxon>
        <taxon>Pseudorhizobium</taxon>
    </lineage>
</organism>
<evidence type="ECO:0000313" key="1">
    <source>
        <dbReference type="EMBL" id="CAD7023214.1"/>
    </source>
</evidence>
<reference evidence="1 2" key="1">
    <citation type="submission" date="2020-11" db="EMBL/GenBank/DDBJ databases">
        <authorList>
            <person name="Lassalle F."/>
        </authorList>
    </citation>
    <scope>NUCLEOTIDE SEQUENCE [LARGE SCALE GENOMIC DNA]</scope>
    <source>
        <strain evidence="1 2">JC140</strain>
    </source>
</reference>
<comment type="caution">
    <text evidence="1">The sequence shown here is derived from an EMBL/GenBank/DDBJ whole genome shotgun (WGS) entry which is preliminary data.</text>
</comment>
<dbReference type="Proteomes" id="UP000606921">
    <property type="component" value="Unassembled WGS sequence"/>
</dbReference>
<evidence type="ECO:0000313" key="2">
    <source>
        <dbReference type="Proteomes" id="UP000606921"/>
    </source>
</evidence>
<proteinExistence type="predicted"/>
<dbReference type="EMBL" id="CABFWF030000001">
    <property type="protein sequence ID" value="CAD7023214.1"/>
    <property type="molecule type" value="Genomic_DNA"/>
</dbReference>
<dbReference type="RefSeq" id="WP_142590831.1">
    <property type="nucleotide sequence ID" value="NZ_CABFWF030000001.1"/>
</dbReference>
<evidence type="ECO:0008006" key="3">
    <source>
        <dbReference type="Google" id="ProtNLM"/>
    </source>
</evidence>
<accession>A0ABN7JB78</accession>
<dbReference type="PROSITE" id="PS51257">
    <property type="entry name" value="PROKAR_LIPOPROTEIN"/>
    <property type="match status" value="1"/>
</dbReference>
<sequence>MKMTAIFAVSASILLSGCMTESRYNQAQEVIRGSPAAKRDVTNRCYEGANKASPARKAEMAKIMNVSPRSNVARTYCTRAFNAIAAKRITYTDLRTRSPAFIRAIQGR</sequence>
<keyword evidence="2" id="KW-1185">Reference proteome</keyword>
<gene>
    <name evidence="1" type="ORF">REJC140_00131</name>
</gene>
<name>A0ABN7JB78_9HYPH</name>